<dbReference type="EC" id="2.7.1.12" evidence="7"/>
<dbReference type="InterPro" id="IPR018484">
    <property type="entry name" value="FGGY_N"/>
</dbReference>
<dbReference type="EMBL" id="JPVU01000061">
    <property type="protein sequence ID" value="KFN93092.1"/>
    <property type="molecule type" value="Genomic_DNA"/>
</dbReference>
<dbReference type="Pfam" id="PF00370">
    <property type="entry name" value="FGGY_N"/>
    <property type="match status" value="1"/>
</dbReference>
<evidence type="ECO:0000313" key="8">
    <source>
        <dbReference type="Proteomes" id="UP000029380"/>
    </source>
</evidence>
<dbReference type="InterPro" id="IPR000577">
    <property type="entry name" value="Carb_kinase_FGGY"/>
</dbReference>
<dbReference type="Gene3D" id="3.30.420.40">
    <property type="match status" value="2"/>
</dbReference>
<name>A0A091C9S7_9ENTE</name>
<dbReference type="InterPro" id="IPR018485">
    <property type="entry name" value="FGGY_C"/>
</dbReference>
<dbReference type="InterPro" id="IPR006002">
    <property type="entry name" value="Gluconate_kinase"/>
</dbReference>
<dbReference type="PATRIC" id="fig|1302649.3.peg.622"/>
<proteinExistence type="inferred from homology"/>
<dbReference type="Proteomes" id="UP000029380">
    <property type="component" value="Unassembled WGS sequence"/>
</dbReference>
<dbReference type="AlphaFoldDB" id="A0A091C9S7"/>
<dbReference type="GO" id="GO:0046316">
    <property type="term" value="F:gluconokinase activity"/>
    <property type="evidence" value="ECO:0007669"/>
    <property type="project" value="UniProtKB-EC"/>
</dbReference>
<dbReference type="GO" id="GO:0019521">
    <property type="term" value="P:D-gluconate metabolic process"/>
    <property type="evidence" value="ECO:0007669"/>
    <property type="project" value="InterPro"/>
</dbReference>
<dbReference type="OrthoDB" id="9805576at2"/>
<dbReference type="PANTHER" id="PTHR43095">
    <property type="entry name" value="SUGAR KINASE"/>
    <property type="match status" value="1"/>
</dbReference>
<organism evidence="7 8">
    <name type="scientific">Tetragenococcus muriaticus PMC-11-5</name>
    <dbReference type="NCBI Taxonomy" id="1302649"/>
    <lineage>
        <taxon>Bacteria</taxon>
        <taxon>Bacillati</taxon>
        <taxon>Bacillota</taxon>
        <taxon>Bacilli</taxon>
        <taxon>Lactobacillales</taxon>
        <taxon>Enterococcaceae</taxon>
        <taxon>Tetragenococcus</taxon>
    </lineage>
</organism>
<dbReference type="Pfam" id="PF02782">
    <property type="entry name" value="FGGY_C"/>
    <property type="match status" value="1"/>
</dbReference>
<keyword evidence="3 4" id="KW-0418">Kinase</keyword>
<dbReference type="PIRSF" id="PIRSF000538">
    <property type="entry name" value="GlpK"/>
    <property type="match status" value="1"/>
</dbReference>
<dbReference type="CDD" id="cd07770">
    <property type="entry name" value="ASKHA_NBD_FGGY_GntK"/>
    <property type="match status" value="1"/>
</dbReference>
<reference evidence="7 8" key="1">
    <citation type="submission" date="2014-08" db="EMBL/GenBank/DDBJ databases">
        <title>Genome sequence of Tetragenococcus muriaticus.</title>
        <authorList>
            <person name="Chuea-nongthon C."/>
            <person name="Rodtong S."/>
            <person name="Yongsawatdigul J."/>
            <person name="Steele J.L."/>
            <person name="Liu X.-y."/>
            <person name="Speers J."/>
            <person name="Glasner J.D."/>
            <person name="Neeno-Eckwall E.C."/>
        </authorList>
    </citation>
    <scope>NUCLEOTIDE SEQUENCE [LARGE SCALE GENOMIC DNA]</scope>
    <source>
        <strain evidence="7 8">PMC-11-5</strain>
    </source>
</reference>
<sequence length="517" mass="57336">MDYIIGMDIGTTSTKAVLYDLKGTVITNTSESYELHRDAMGMAEQEPEDILTAVTTTLKRMISQIDWKKDRLRTVSFSSANQSLIALDENYQPLTRIITWGDTRAAPAAKKIKNSDQGQELYERTGTPIHPMSLLCKISWLKEDVPEVYNKAAYYCGIKEYVLYRLFGIWQMDVSVASCTGMYNIFELQWDEKALELTGVSKEQLPKVVDAYEQFSGMKKEYATITGCPQDVTFVQGAFDGALSNLGVNAIDEGVAAVTIGTSGAIRMVSDHPVIDPKGRIFCYALTKNLWVIGGPVNNGGVVFSWAKDNLFDAEKSTADLLGKDSYDLLTEVASQVPAGSDGLLFHPFLGGERAPIWDANARGSFFGLAQMHTRAHMVRAVLEGIVYNLYTVLLALEEVLGQPDSILATGGFARSELWRQMLSDVFERPVTIPQAFESSCLGAAVVGMKSIGVIEELAEVKNFVGETTTYAPNPEHFNVYRELVPIYIRLTRQLQTEYQTIADFQRRYAENGEDAD</sequence>
<gene>
    <name evidence="7" type="ORF">TMUPMC115_0615</name>
</gene>
<evidence type="ECO:0000313" key="7">
    <source>
        <dbReference type="EMBL" id="KFN93092.1"/>
    </source>
</evidence>
<dbReference type="EC" id="2.7.1.-" evidence="7"/>
<dbReference type="PANTHER" id="PTHR43095:SF2">
    <property type="entry name" value="GLUCONOKINASE"/>
    <property type="match status" value="1"/>
</dbReference>
<evidence type="ECO:0000256" key="4">
    <source>
        <dbReference type="RuleBase" id="RU003733"/>
    </source>
</evidence>
<accession>A0A091C9S7</accession>
<evidence type="ECO:0000256" key="1">
    <source>
        <dbReference type="ARBA" id="ARBA00009156"/>
    </source>
</evidence>
<comment type="caution">
    <text evidence="7">The sequence shown here is derived from an EMBL/GenBank/DDBJ whole genome shotgun (WGS) entry which is preliminary data.</text>
</comment>
<keyword evidence="2 4" id="KW-0808">Transferase</keyword>
<evidence type="ECO:0000256" key="2">
    <source>
        <dbReference type="ARBA" id="ARBA00022679"/>
    </source>
</evidence>
<dbReference type="InterPro" id="IPR043129">
    <property type="entry name" value="ATPase_NBD"/>
</dbReference>
<dbReference type="NCBIfam" id="TIGR01314">
    <property type="entry name" value="gntK_FGGY"/>
    <property type="match status" value="1"/>
</dbReference>
<dbReference type="PROSITE" id="PS00445">
    <property type="entry name" value="FGGY_KINASES_2"/>
    <property type="match status" value="1"/>
</dbReference>
<dbReference type="InterPro" id="IPR050406">
    <property type="entry name" value="FGGY_Carb_Kinase"/>
</dbReference>
<comment type="similarity">
    <text evidence="1 4">Belongs to the FGGY kinase family.</text>
</comment>
<evidence type="ECO:0000259" key="5">
    <source>
        <dbReference type="Pfam" id="PF00370"/>
    </source>
</evidence>
<dbReference type="RefSeq" id="WP_028790260.1">
    <property type="nucleotide sequence ID" value="NZ_JPVU01000061.1"/>
</dbReference>
<dbReference type="SUPFAM" id="SSF53067">
    <property type="entry name" value="Actin-like ATPase domain"/>
    <property type="match status" value="2"/>
</dbReference>
<evidence type="ECO:0000259" key="6">
    <source>
        <dbReference type="Pfam" id="PF02782"/>
    </source>
</evidence>
<evidence type="ECO:0000256" key="3">
    <source>
        <dbReference type="ARBA" id="ARBA00022777"/>
    </source>
</evidence>
<feature type="domain" description="Carbohydrate kinase FGGY N-terminal" evidence="5">
    <location>
        <begin position="3"/>
        <end position="247"/>
    </location>
</feature>
<dbReference type="InterPro" id="IPR018483">
    <property type="entry name" value="Carb_kinase_FGGY_CS"/>
</dbReference>
<protein>
    <submittedName>
        <fullName evidence="7">Gluconokinase</fullName>
        <ecNumber evidence="7">2.7.1.-</ecNumber>
        <ecNumber evidence="7">2.7.1.12</ecNumber>
    </submittedName>
</protein>
<feature type="domain" description="Carbohydrate kinase FGGY C-terminal" evidence="6">
    <location>
        <begin position="256"/>
        <end position="450"/>
    </location>
</feature>